<dbReference type="EC" id="3.1.3.16" evidence="3"/>
<comment type="similarity">
    <text evidence="2 9">Belongs to the PP2C family.</text>
</comment>
<dbReference type="InterPro" id="IPR015655">
    <property type="entry name" value="PP2C"/>
</dbReference>
<dbReference type="SMART" id="SM00332">
    <property type="entry name" value="PP2Cc"/>
    <property type="match status" value="1"/>
</dbReference>
<evidence type="ECO:0000256" key="3">
    <source>
        <dbReference type="ARBA" id="ARBA00013081"/>
    </source>
</evidence>
<organism evidence="13 14">
    <name type="scientific">Gryllus longicercus</name>
    <dbReference type="NCBI Taxonomy" id="2509291"/>
    <lineage>
        <taxon>Eukaryota</taxon>
        <taxon>Metazoa</taxon>
        <taxon>Ecdysozoa</taxon>
        <taxon>Arthropoda</taxon>
        <taxon>Hexapoda</taxon>
        <taxon>Insecta</taxon>
        <taxon>Pterygota</taxon>
        <taxon>Neoptera</taxon>
        <taxon>Polyneoptera</taxon>
        <taxon>Orthoptera</taxon>
        <taxon>Ensifera</taxon>
        <taxon>Gryllidea</taxon>
        <taxon>Grylloidea</taxon>
        <taxon>Gryllidae</taxon>
        <taxon>Gryllinae</taxon>
        <taxon>Gryllus</taxon>
    </lineage>
</organism>
<feature type="domain" description="PPM-type phosphatase" evidence="12">
    <location>
        <begin position="23"/>
        <end position="701"/>
    </location>
</feature>
<feature type="compositionally biased region" description="Basic and acidic residues" evidence="11">
    <location>
        <begin position="280"/>
        <end position="383"/>
    </location>
</feature>
<feature type="compositionally biased region" description="Polar residues" evidence="11">
    <location>
        <begin position="713"/>
        <end position="735"/>
    </location>
</feature>
<dbReference type="AlphaFoldDB" id="A0AAN9VL13"/>
<name>A0AAN9VL13_9ORTH</name>
<comment type="cofactor">
    <cofactor evidence="1">
        <name>Mn(2+)</name>
        <dbReference type="ChEBI" id="CHEBI:29035"/>
    </cofactor>
</comment>
<dbReference type="GO" id="GO:0004722">
    <property type="term" value="F:protein serine/threonine phosphatase activity"/>
    <property type="evidence" value="ECO:0007669"/>
    <property type="project" value="UniProtKB-EC"/>
</dbReference>
<feature type="compositionally biased region" description="Basic and acidic residues" evidence="11">
    <location>
        <begin position="223"/>
        <end position="244"/>
    </location>
</feature>
<accession>A0AAN9VL13</accession>
<feature type="region of interest" description="Disordered" evidence="11">
    <location>
        <begin position="713"/>
        <end position="745"/>
    </location>
</feature>
<dbReference type="Proteomes" id="UP001378592">
    <property type="component" value="Unassembled WGS sequence"/>
</dbReference>
<evidence type="ECO:0000256" key="2">
    <source>
        <dbReference type="ARBA" id="ARBA00006702"/>
    </source>
</evidence>
<dbReference type="PROSITE" id="PS01032">
    <property type="entry name" value="PPM_1"/>
    <property type="match status" value="1"/>
</dbReference>
<dbReference type="CDD" id="cd00143">
    <property type="entry name" value="PP2Cc"/>
    <property type="match status" value="1"/>
</dbReference>
<reference evidence="13 14" key="1">
    <citation type="submission" date="2024-03" db="EMBL/GenBank/DDBJ databases">
        <title>The genome assembly and annotation of the cricket Gryllus longicercus Weissman &amp; Gray.</title>
        <authorList>
            <person name="Szrajer S."/>
            <person name="Gray D."/>
            <person name="Ylla G."/>
        </authorList>
    </citation>
    <scope>NUCLEOTIDE SEQUENCE [LARGE SCALE GENOMIC DNA]</scope>
    <source>
        <strain evidence="13">DAG 2021-001</strain>
        <tissue evidence="13">Whole body minus gut</tissue>
    </source>
</reference>
<feature type="region of interest" description="Disordered" evidence="11">
    <location>
        <begin position="438"/>
        <end position="522"/>
    </location>
</feature>
<dbReference type="GO" id="GO:0046872">
    <property type="term" value="F:metal ion binding"/>
    <property type="evidence" value="ECO:0007669"/>
    <property type="project" value="UniProtKB-KW"/>
</dbReference>
<dbReference type="PANTHER" id="PTHR13832:SF803">
    <property type="entry name" value="PROTEIN PHOSPHATASE 1G"/>
    <property type="match status" value="1"/>
</dbReference>
<proteinExistence type="inferred from homology"/>
<dbReference type="Gene3D" id="3.60.40.10">
    <property type="entry name" value="PPM-type phosphatase domain"/>
    <property type="match status" value="2"/>
</dbReference>
<evidence type="ECO:0000313" key="14">
    <source>
        <dbReference type="Proteomes" id="UP001378592"/>
    </source>
</evidence>
<dbReference type="SUPFAM" id="SSF81606">
    <property type="entry name" value="PP2C-like"/>
    <property type="match status" value="2"/>
</dbReference>
<feature type="compositionally biased region" description="Acidic residues" evidence="11">
    <location>
        <begin position="464"/>
        <end position="510"/>
    </location>
</feature>
<evidence type="ECO:0000256" key="7">
    <source>
        <dbReference type="ARBA" id="ARBA00022912"/>
    </source>
</evidence>
<evidence type="ECO:0000256" key="9">
    <source>
        <dbReference type="RuleBase" id="RU003465"/>
    </source>
</evidence>
<feature type="coiled-coil region" evidence="10">
    <location>
        <begin position="108"/>
        <end position="135"/>
    </location>
</feature>
<keyword evidence="10" id="KW-0175">Coiled coil</keyword>
<comment type="caution">
    <text evidence="13">The sequence shown here is derived from an EMBL/GenBank/DDBJ whole genome shotgun (WGS) entry which is preliminary data.</text>
</comment>
<keyword evidence="14" id="KW-1185">Reference proteome</keyword>
<keyword evidence="4" id="KW-0479">Metal-binding</keyword>
<gene>
    <name evidence="13" type="ORF">R5R35_012254</name>
</gene>
<feature type="compositionally biased region" description="Acidic residues" evidence="11">
    <location>
        <begin position="442"/>
        <end position="452"/>
    </location>
</feature>
<evidence type="ECO:0000256" key="1">
    <source>
        <dbReference type="ARBA" id="ARBA00001936"/>
    </source>
</evidence>
<dbReference type="PROSITE" id="PS51746">
    <property type="entry name" value="PPM_2"/>
    <property type="match status" value="1"/>
</dbReference>
<dbReference type="InterPro" id="IPR036457">
    <property type="entry name" value="PPM-type-like_dom_sf"/>
</dbReference>
<feature type="region of interest" description="Disordered" evidence="11">
    <location>
        <begin position="164"/>
        <end position="426"/>
    </location>
</feature>
<keyword evidence="8" id="KW-0464">Manganese</keyword>
<dbReference type="InterPro" id="IPR001932">
    <property type="entry name" value="PPM-type_phosphatase-like_dom"/>
</dbReference>
<evidence type="ECO:0000256" key="10">
    <source>
        <dbReference type="SAM" id="Coils"/>
    </source>
</evidence>
<evidence type="ECO:0000256" key="6">
    <source>
        <dbReference type="ARBA" id="ARBA00022842"/>
    </source>
</evidence>
<feature type="compositionally biased region" description="Basic and acidic residues" evidence="11">
    <location>
        <begin position="259"/>
        <end position="273"/>
    </location>
</feature>
<dbReference type="Pfam" id="PF00481">
    <property type="entry name" value="PP2C"/>
    <property type="match status" value="2"/>
</dbReference>
<evidence type="ECO:0000313" key="13">
    <source>
        <dbReference type="EMBL" id="KAK7864746.1"/>
    </source>
</evidence>
<dbReference type="PANTHER" id="PTHR13832">
    <property type="entry name" value="PROTEIN PHOSPHATASE 2C"/>
    <property type="match status" value="1"/>
</dbReference>
<feature type="compositionally biased region" description="Low complexity" evidence="11">
    <location>
        <begin position="193"/>
        <end position="214"/>
    </location>
</feature>
<dbReference type="InterPro" id="IPR000222">
    <property type="entry name" value="PP2C_BS"/>
</dbReference>
<evidence type="ECO:0000259" key="12">
    <source>
        <dbReference type="PROSITE" id="PS51746"/>
    </source>
</evidence>
<evidence type="ECO:0000256" key="4">
    <source>
        <dbReference type="ARBA" id="ARBA00022723"/>
    </source>
</evidence>
<keyword evidence="5 9" id="KW-0378">Hydrolase</keyword>
<evidence type="ECO:0000256" key="11">
    <source>
        <dbReference type="SAM" id="MobiDB-lite"/>
    </source>
</evidence>
<evidence type="ECO:0000256" key="5">
    <source>
        <dbReference type="ARBA" id="ARBA00022801"/>
    </source>
</evidence>
<sequence>MGAYRSKPITDKVSSDESGKYVKCGASSMQGWRVTQEDSHNCIIEFDENTSLFAVYDGHGGHEVAQYCSENLPQYLKECISYKSGEYTKALKEAFLGFDATLVDPKVVKVLNNIVKSADEEVEESENQNSGSEDEENIRNLYEEAQMPLEEVMAKYQTDGLNPALKKLKGGTPPSPYLVAKQSSKTKTKFAEEAGSSKAGSSSSSSSTSSGGVEPVEESSSESAEKEEVDLKQSKSEGKEKVLDPSEDSNGEKAPAVDSSKETNGDESSEKDPISSSGSSKEKSEDTCNEKTPQKSKDNNEENASKEVKSESGKEEEKGLNDEPKVEKKQTDNHLKKEQESGKQETKEGEKEKKSPIKKLEVNGDVEPKDLKKDTENEPHENGDVAEEETEDDDENEKETTKSRKGKGKAIIKMSEKPKRTSARQRNMAILFRSFLAAQDSADSESDDEGDESFQGAEERSSSEDEDKEEAEAEGEDEDEEEEGVEVEDGEEEEEDEEEEEEEEEFEEEDLPKIAKGNFEQPGVESGCTAVVALLHGRDLYVANAGDSRCIVSRGGEALDMSLDHKPEDDIEIERIVAAGGFVSCDGRVNGGLNLSRAIGDHAYKQTENLPPEEQMITALPDVRTLSIDTEKDEFMVLACDGIWNSMTSQEVVNFVRTRLQSGEEKLLSQICEELFDFCLAPDTASDGTGCDNMTAVIVQFLPILSEAKSSDLPNTSISTATNKRPASPTENTDSSAKRLKTGVV</sequence>
<keyword evidence="6" id="KW-0460">Magnesium</keyword>
<feature type="compositionally biased region" description="Acidic residues" evidence="11">
    <location>
        <begin position="384"/>
        <end position="397"/>
    </location>
</feature>
<dbReference type="EMBL" id="JAZDUA010000195">
    <property type="protein sequence ID" value="KAK7864746.1"/>
    <property type="molecule type" value="Genomic_DNA"/>
</dbReference>
<keyword evidence="7 9" id="KW-0904">Protein phosphatase</keyword>
<protein>
    <recommendedName>
        <fullName evidence="3">protein-serine/threonine phosphatase</fullName>
        <ecNumber evidence="3">3.1.3.16</ecNumber>
    </recommendedName>
</protein>
<evidence type="ECO:0000256" key="8">
    <source>
        <dbReference type="ARBA" id="ARBA00023211"/>
    </source>
</evidence>